<evidence type="ECO:0000313" key="6">
    <source>
        <dbReference type="EMBL" id="PWF26621.1"/>
    </source>
</evidence>
<gene>
    <name evidence="6" type="ORF">DD236_06270</name>
</gene>
<evidence type="ECO:0000313" key="7">
    <source>
        <dbReference type="Proteomes" id="UP000245283"/>
    </source>
</evidence>
<dbReference type="OrthoDB" id="9808930at2"/>
<evidence type="ECO:0000256" key="2">
    <source>
        <dbReference type="ARBA" id="ARBA00022692"/>
    </source>
</evidence>
<protein>
    <submittedName>
        <fullName evidence="6">DUF4870 domain-containing protein</fullName>
    </submittedName>
</protein>
<evidence type="ECO:0000256" key="3">
    <source>
        <dbReference type="ARBA" id="ARBA00022989"/>
    </source>
</evidence>
<keyword evidence="7" id="KW-1185">Reference proteome</keyword>
<keyword evidence="3 5" id="KW-1133">Transmembrane helix</keyword>
<reference evidence="7" key="1">
    <citation type="submission" date="2018-05" db="EMBL/GenBank/DDBJ databases">
        <authorList>
            <person name="Li Y."/>
        </authorList>
    </citation>
    <scope>NUCLEOTIDE SEQUENCE [LARGE SCALE GENOMIC DNA]</scope>
    <source>
        <strain evidence="7">sk1b4</strain>
    </source>
</reference>
<dbReference type="InterPro" id="IPR019109">
    <property type="entry name" value="MamF_MmsF"/>
</dbReference>
<evidence type="ECO:0000256" key="4">
    <source>
        <dbReference type="ARBA" id="ARBA00023136"/>
    </source>
</evidence>
<sequence>MGENAGAGPTGGYGFDAYPGQGTVSASDDRTFATIAALSGPVGMLFSLGWLGFAGPLIVWAIYRNQSPFLRDQAARAFNFQLGMTLLSVLAWILLFTVILVPVSVAIWIIVFIFSVYHPIKAAIGYSRGESYRYPLSLRVLN</sequence>
<dbReference type="Pfam" id="PF09685">
    <property type="entry name" value="MamF_MmsF"/>
    <property type="match status" value="1"/>
</dbReference>
<name>A0A2V1K8G5_9ACTO</name>
<evidence type="ECO:0000256" key="1">
    <source>
        <dbReference type="ARBA" id="ARBA00004141"/>
    </source>
</evidence>
<dbReference type="AlphaFoldDB" id="A0A2V1K8G5"/>
<feature type="transmembrane region" description="Helical" evidence="5">
    <location>
        <begin position="42"/>
        <end position="63"/>
    </location>
</feature>
<dbReference type="EMBL" id="QETB01000003">
    <property type="protein sequence ID" value="PWF26621.1"/>
    <property type="molecule type" value="Genomic_DNA"/>
</dbReference>
<comment type="caution">
    <text evidence="6">The sequence shown here is derived from an EMBL/GenBank/DDBJ whole genome shotgun (WGS) entry which is preliminary data.</text>
</comment>
<accession>A0A2V1K8G5</accession>
<dbReference type="Proteomes" id="UP000245283">
    <property type="component" value="Unassembled WGS sequence"/>
</dbReference>
<organism evidence="6 7">
    <name type="scientific">Ancrocorticia populi</name>
    <dbReference type="NCBI Taxonomy" id="2175228"/>
    <lineage>
        <taxon>Bacteria</taxon>
        <taxon>Bacillati</taxon>
        <taxon>Actinomycetota</taxon>
        <taxon>Actinomycetes</taxon>
        <taxon>Actinomycetales</taxon>
        <taxon>Actinomycetaceae</taxon>
        <taxon>Ancrocorticia</taxon>
    </lineage>
</organism>
<comment type="subcellular location">
    <subcellularLocation>
        <location evidence="1">Membrane</location>
        <topology evidence="1">Multi-pass membrane protein</topology>
    </subcellularLocation>
</comment>
<proteinExistence type="predicted"/>
<keyword evidence="2 5" id="KW-0812">Transmembrane</keyword>
<evidence type="ECO:0000256" key="5">
    <source>
        <dbReference type="SAM" id="Phobius"/>
    </source>
</evidence>
<feature type="transmembrane region" description="Helical" evidence="5">
    <location>
        <begin position="84"/>
        <end position="117"/>
    </location>
</feature>
<keyword evidence="4 5" id="KW-0472">Membrane</keyword>